<dbReference type="GO" id="GO:0003735">
    <property type="term" value="F:structural constituent of ribosome"/>
    <property type="evidence" value="ECO:0007669"/>
    <property type="project" value="EnsemblFungi"/>
</dbReference>
<dbReference type="KEGG" id="tpf:TPHA_0B02730"/>
<name>G8BPL4_TETPH</name>
<keyword evidence="3" id="KW-0687">Ribonucleoprotein</keyword>
<protein>
    <recommendedName>
        <fullName evidence="4">Small ribosomal subunit protein bS18m</fullName>
    </recommendedName>
</protein>
<dbReference type="OrthoDB" id="21463at2759"/>
<dbReference type="RefSeq" id="XP_003684379.1">
    <property type="nucleotide sequence ID" value="XM_003684331.1"/>
</dbReference>
<dbReference type="AlphaFoldDB" id="G8BPL4"/>
<dbReference type="Gene3D" id="4.10.640.10">
    <property type="entry name" value="Ribosomal protein S18"/>
    <property type="match status" value="1"/>
</dbReference>
<dbReference type="SUPFAM" id="SSF46911">
    <property type="entry name" value="Ribosomal protein S18"/>
    <property type="match status" value="1"/>
</dbReference>
<reference evidence="5 6" key="1">
    <citation type="journal article" date="2011" name="Proc. Natl. Acad. Sci. U.S.A.">
        <title>Evolutionary erosion of yeast sex chromosomes by mating-type switching accidents.</title>
        <authorList>
            <person name="Gordon J.L."/>
            <person name="Armisen D."/>
            <person name="Proux-Wera E."/>
            <person name="Oheigeartaigh S.S."/>
            <person name="Byrne K.P."/>
            <person name="Wolfe K.H."/>
        </authorList>
    </citation>
    <scope>NUCLEOTIDE SEQUENCE [LARGE SCALE GENOMIC DNA]</scope>
    <source>
        <strain evidence="6">ATCC 24235 / CBS 4417 / NBRC 1672 / NRRL Y-8282 / UCD 70-5</strain>
    </source>
</reference>
<dbReference type="InterPro" id="IPR001648">
    <property type="entry name" value="Ribosomal_bS18"/>
</dbReference>
<dbReference type="eggNOG" id="KOG3162">
    <property type="taxonomic scope" value="Eukaryota"/>
</dbReference>
<evidence type="ECO:0000256" key="2">
    <source>
        <dbReference type="ARBA" id="ARBA00022980"/>
    </source>
</evidence>
<dbReference type="PANTHER" id="PTHR13479:SF40">
    <property type="entry name" value="SMALL RIBOSOMAL SUBUNIT PROTEIN BS18M"/>
    <property type="match status" value="1"/>
</dbReference>
<keyword evidence="6" id="KW-1185">Reference proteome</keyword>
<dbReference type="InterPro" id="IPR036870">
    <property type="entry name" value="Ribosomal_bS18_sf"/>
</dbReference>
<dbReference type="Pfam" id="PF01084">
    <property type="entry name" value="Ribosomal_S18"/>
    <property type="match status" value="1"/>
</dbReference>
<evidence type="ECO:0000313" key="5">
    <source>
        <dbReference type="EMBL" id="CCE61945.1"/>
    </source>
</evidence>
<dbReference type="STRING" id="1071381.G8BPL4"/>
<comment type="similarity">
    <text evidence="1">Belongs to the bacterial ribosomal protein bS18 family.</text>
</comment>
<dbReference type="Proteomes" id="UP000005666">
    <property type="component" value="Chromosome 2"/>
</dbReference>
<evidence type="ECO:0000256" key="1">
    <source>
        <dbReference type="ARBA" id="ARBA00005589"/>
    </source>
</evidence>
<dbReference type="GeneID" id="11532806"/>
<sequence>MCRNRMSKNIISTLNPVRTFSSNNMLRLPFKINLKPIEKSSIDITPINNTIGNAEPRKNIDSKLTKKFQTGAIYDPFDFSLSKIYLDKKNSSKKNSINDYFDVYDINPLDLYTSPDVLSKFLSSTGKILHRDVTGLSAKNQRRLSKAVRRCQAFGLISKTHRDISMLPSISSGKL</sequence>
<gene>
    <name evidence="5" type="primary">TPHA0B02730</name>
    <name evidence="5" type="ordered locus">TPHA_0B02730</name>
</gene>
<keyword evidence="2" id="KW-0689">Ribosomal protein</keyword>
<organism evidence="5 6">
    <name type="scientific">Tetrapisispora phaffii (strain ATCC 24235 / CBS 4417 / NBRC 1672 / NRRL Y-8282 / UCD 70-5)</name>
    <name type="common">Yeast</name>
    <name type="synonym">Fabospora phaffii</name>
    <dbReference type="NCBI Taxonomy" id="1071381"/>
    <lineage>
        <taxon>Eukaryota</taxon>
        <taxon>Fungi</taxon>
        <taxon>Dikarya</taxon>
        <taxon>Ascomycota</taxon>
        <taxon>Saccharomycotina</taxon>
        <taxon>Saccharomycetes</taxon>
        <taxon>Saccharomycetales</taxon>
        <taxon>Saccharomycetaceae</taxon>
        <taxon>Tetrapisispora</taxon>
    </lineage>
</organism>
<dbReference type="PRINTS" id="PR00974">
    <property type="entry name" value="RIBOSOMALS18"/>
</dbReference>
<dbReference type="GO" id="GO:0005763">
    <property type="term" value="C:mitochondrial small ribosomal subunit"/>
    <property type="evidence" value="ECO:0007669"/>
    <property type="project" value="EnsemblFungi"/>
</dbReference>
<dbReference type="PANTHER" id="PTHR13479">
    <property type="entry name" value="30S RIBOSOMAL PROTEIN S18"/>
    <property type="match status" value="1"/>
</dbReference>
<dbReference type="GO" id="GO:0032543">
    <property type="term" value="P:mitochondrial translation"/>
    <property type="evidence" value="ECO:0007669"/>
    <property type="project" value="TreeGrafter"/>
</dbReference>
<proteinExistence type="inferred from homology"/>
<dbReference type="EMBL" id="HE612857">
    <property type="protein sequence ID" value="CCE61945.1"/>
    <property type="molecule type" value="Genomic_DNA"/>
</dbReference>
<dbReference type="HOGENOM" id="CLU_082177_2_0_1"/>
<dbReference type="OMA" id="IANTRYH"/>
<evidence type="ECO:0000256" key="3">
    <source>
        <dbReference type="ARBA" id="ARBA00023274"/>
    </source>
</evidence>
<evidence type="ECO:0000256" key="4">
    <source>
        <dbReference type="ARBA" id="ARBA00035264"/>
    </source>
</evidence>
<evidence type="ECO:0000313" key="6">
    <source>
        <dbReference type="Proteomes" id="UP000005666"/>
    </source>
</evidence>
<dbReference type="GO" id="GO:0070181">
    <property type="term" value="F:small ribosomal subunit rRNA binding"/>
    <property type="evidence" value="ECO:0007669"/>
    <property type="project" value="TreeGrafter"/>
</dbReference>
<accession>G8BPL4</accession>